<dbReference type="InterPro" id="IPR054309">
    <property type="entry name" value="NorB_cytochrome_c-like"/>
</dbReference>
<proteinExistence type="predicted"/>
<keyword evidence="2" id="KW-1133">Transmembrane helix</keyword>
<feature type="transmembrane region" description="Helical" evidence="2">
    <location>
        <begin position="572"/>
        <end position="594"/>
    </location>
</feature>
<evidence type="ECO:0000256" key="2">
    <source>
        <dbReference type="SAM" id="Phobius"/>
    </source>
</evidence>
<dbReference type="Proteomes" id="UP000808337">
    <property type="component" value="Unassembled WGS sequence"/>
</dbReference>
<feature type="transmembrane region" description="Helical" evidence="2">
    <location>
        <begin position="359"/>
        <end position="382"/>
    </location>
</feature>
<dbReference type="GO" id="GO:0020037">
    <property type="term" value="F:heme binding"/>
    <property type="evidence" value="ECO:0007669"/>
    <property type="project" value="InterPro"/>
</dbReference>
<dbReference type="GO" id="GO:0016020">
    <property type="term" value="C:membrane"/>
    <property type="evidence" value="ECO:0007669"/>
    <property type="project" value="InterPro"/>
</dbReference>
<dbReference type="PANTHER" id="PTHR10422">
    <property type="entry name" value="CYTOCHROME C OXIDASE SUBUNIT 1"/>
    <property type="match status" value="1"/>
</dbReference>
<feature type="transmembrane region" description="Helical" evidence="2">
    <location>
        <begin position="314"/>
        <end position="333"/>
    </location>
</feature>
<feature type="transmembrane region" description="Helical" evidence="2">
    <location>
        <begin position="253"/>
        <end position="275"/>
    </location>
</feature>
<evidence type="ECO:0000313" key="5">
    <source>
        <dbReference type="Proteomes" id="UP000808337"/>
    </source>
</evidence>
<feature type="transmembrane region" description="Helical" evidence="2">
    <location>
        <begin position="394"/>
        <end position="421"/>
    </location>
</feature>
<feature type="transmembrane region" description="Helical" evidence="2">
    <location>
        <begin position="473"/>
        <end position="493"/>
    </location>
</feature>
<protein>
    <submittedName>
        <fullName evidence="4">Cbb3-type cytochrome c oxidase subunit I</fullName>
    </submittedName>
</protein>
<dbReference type="Pfam" id="PF00115">
    <property type="entry name" value="COX1"/>
    <property type="match status" value="1"/>
</dbReference>
<feature type="transmembrane region" description="Helical" evidence="2">
    <location>
        <begin position="545"/>
        <end position="566"/>
    </location>
</feature>
<evidence type="ECO:0000256" key="1">
    <source>
        <dbReference type="SAM" id="MobiDB-lite"/>
    </source>
</evidence>
<dbReference type="GO" id="GO:0004129">
    <property type="term" value="F:cytochrome-c oxidase activity"/>
    <property type="evidence" value="ECO:0007669"/>
    <property type="project" value="InterPro"/>
</dbReference>
<feature type="domain" description="Nitric oxide reductase subunit B cytochrome c-like" evidence="3">
    <location>
        <begin position="69"/>
        <end position="240"/>
    </location>
</feature>
<feature type="transmembrane region" description="Helical" evidence="2">
    <location>
        <begin position="441"/>
        <end position="461"/>
    </location>
</feature>
<dbReference type="AlphaFoldDB" id="A0A9D7SUM5"/>
<evidence type="ECO:0000259" key="3">
    <source>
        <dbReference type="Pfam" id="PF22085"/>
    </source>
</evidence>
<accession>A0A9D7SUM5</accession>
<dbReference type="GO" id="GO:0009060">
    <property type="term" value="P:aerobic respiration"/>
    <property type="evidence" value="ECO:0007669"/>
    <property type="project" value="InterPro"/>
</dbReference>
<feature type="transmembrane region" description="Helical" evidence="2">
    <location>
        <begin position="665"/>
        <end position="688"/>
    </location>
</feature>
<sequence length="805" mass="91154">MNTSTNKNLNGKNSNGSNGTDGNAPKNISYFMNTKNWWGPLTFIFVISVLGVGMIAFQTYNDAPPTARYMSGKGDILVSKESIEKGQIIFHKYALMEYGSFFGDGAQRGPDFTAEALHHISLYMNDFYVQKFKDDKGKEPDQMETKIIGEEVKEELKVNRYDKESNTVMLSDAEAYAVGKLNTYYTDLFIDKNTEPTFPPVDYIKDRQEVSDLSSFFFWGAWVCVTERPGSNFSYTHNWPFDPGAGNTPTSPVILWSVLGLLGFVLACGIVLYFIGQYNQLSNKFFKPPVKDLFTIEKVRNYSPSKTQRATFKFFFVAILLFFLQVTSGLVTINDFVNYLHYVGINIAGVVPVTISRSWHLMLALYWISTCWIASSIFILPIMAKKEIPGQLRLINILFVLLFVLVGGSLFGMVMGPLGLMGKWSNFLGHQGWEFVDFGKAYQFLLMGIFVLWGIVVYRGIKPAFVKHEPWNLPNWIMYSVIGIPLLFLSGFVARPETNFVIADFWRWMVIHMWVEAFFEVFITVIVSYLMVLMGLVSRQAAIRVVYFATILFLGTGLLGISHNFYWNAKPVATMALGSIFSTLQFVPLILLTVEAWRFKNMPKIALGNVEYKNLGEFGFPEVFLFLIAVNFWNFFGAGVLGIIVNLPIMNYFEHGTYLTINHAHAALMGVYGNISLAAFLFATRLLIKPGSWNIQIIKVSFWSINVGLMLMVVLDLFPAGAVQFKSVVDHGLWYGRSAEFIEAGIFRSFTWLRGIGASVFYFGGVLPLTWFVISRIRSIKVWKPEDTTVLDAEPEMEPMVEEVI</sequence>
<feature type="transmembrane region" description="Helical" evidence="2">
    <location>
        <begin position="752"/>
        <end position="774"/>
    </location>
</feature>
<dbReference type="SUPFAM" id="SSF81442">
    <property type="entry name" value="Cytochrome c oxidase subunit I-like"/>
    <property type="match status" value="1"/>
</dbReference>
<dbReference type="Pfam" id="PF22085">
    <property type="entry name" value="NorB_cytochrome_c-like"/>
    <property type="match status" value="1"/>
</dbReference>
<name>A0A9D7SUM5_9BACT</name>
<reference evidence="4 5" key="1">
    <citation type="submission" date="2020-10" db="EMBL/GenBank/DDBJ databases">
        <title>Connecting structure to function with the recovery of over 1000 high-quality activated sludge metagenome-assembled genomes encoding full-length rRNA genes using long-read sequencing.</title>
        <authorList>
            <person name="Singleton C.M."/>
            <person name="Petriglieri F."/>
            <person name="Kristensen J.M."/>
            <person name="Kirkegaard R.H."/>
            <person name="Michaelsen T.Y."/>
            <person name="Andersen M.H."/>
            <person name="Karst S.M."/>
            <person name="Dueholm M.S."/>
            <person name="Nielsen P.H."/>
            <person name="Albertsen M."/>
        </authorList>
    </citation>
    <scope>NUCLEOTIDE SEQUENCE [LARGE SCALE GENOMIC DNA]</scope>
    <source>
        <strain evidence="4">Ribe_18-Q3-R11-54_MAXAC.273</strain>
    </source>
</reference>
<feature type="transmembrane region" description="Helical" evidence="2">
    <location>
        <begin position="623"/>
        <end position="645"/>
    </location>
</feature>
<dbReference type="EMBL" id="JADKGY010000006">
    <property type="protein sequence ID" value="MBK9982454.1"/>
    <property type="molecule type" value="Genomic_DNA"/>
</dbReference>
<comment type="caution">
    <text evidence="4">The sequence shown here is derived from an EMBL/GenBank/DDBJ whole genome shotgun (WGS) entry which is preliminary data.</text>
</comment>
<organism evidence="4 5">
    <name type="scientific">Candidatus Opimibacter skivensis</name>
    <dbReference type="NCBI Taxonomy" id="2982028"/>
    <lineage>
        <taxon>Bacteria</taxon>
        <taxon>Pseudomonadati</taxon>
        <taxon>Bacteroidota</taxon>
        <taxon>Saprospiria</taxon>
        <taxon>Saprospirales</taxon>
        <taxon>Saprospiraceae</taxon>
        <taxon>Candidatus Opimibacter</taxon>
    </lineage>
</organism>
<dbReference type="InterPro" id="IPR036927">
    <property type="entry name" value="Cyt_c_oxase-like_su1_sf"/>
</dbReference>
<dbReference type="PANTHER" id="PTHR10422:SF38">
    <property type="entry name" value="CYTOCHROME B SUBUNIT OF NITRIC OXIDE REDUCTASE"/>
    <property type="match status" value="1"/>
</dbReference>
<feature type="transmembrane region" description="Helical" evidence="2">
    <location>
        <begin position="700"/>
        <end position="718"/>
    </location>
</feature>
<evidence type="ECO:0000313" key="4">
    <source>
        <dbReference type="EMBL" id="MBK9982454.1"/>
    </source>
</evidence>
<feature type="transmembrane region" description="Helical" evidence="2">
    <location>
        <begin position="37"/>
        <end position="57"/>
    </location>
</feature>
<gene>
    <name evidence="4" type="ORF">IPP15_08520</name>
</gene>
<dbReference type="InterPro" id="IPR000883">
    <property type="entry name" value="Cyt_C_Oxase_1"/>
</dbReference>
<keyword evidence="2" id="KW-0812">Transmembrane</keyword>
<feature type="transmembrane region" description="Helical" evidence="2">
    <location>
        <begin position="513"/>
        <end position="533"/>
    </location>
</feature>
<dbReference type="Gene3D" id="1.20.210.10">
    <property type="entry name" value="Cytochrome c oxidase-like, subunit I domain"/>
    <property type="match status" value="1"/>
</dbReference>
<keyword evidence="2" id="KW-0472">Membrane</keyword>
<feature type="region of interest" description="Disordered" evidence="1">
    <location>
        <begin position="1"/>
        <end position="20"/>
    </location>
</feature>